<feature type="signal peptide" evidence="1">
    <location>
        <begin position="1"/>
        <end position="15"/>
    </location>
</feature>
<feature type="chain" id="PRO_5012881465" evidence="1">
    <location>
        <begin position="16"/>
        <end position="36"/>
    </location>
</feature>
<evidence type="ECO:0000256" key="1">
    <source>
        <dbReference type="SAM" id="SignalP"/>
    </source>
</evidence>
<sequence>MLQSFFSLYLELVLSSLNCFCFSQKSPTCSLAGRRG</sequence>
<protein>
    <submittedName>
        <fullName evidence="2">Uncharacterized protein</fullName>
    </submittedName>
</protein>
<accession>A0A0A8YP42</accession>
<reference evidence="2" key="2">
    <citation type="journal article" date="2015" name="Data Brief">
        <title>Shoot transcriptome of the giant reed, Arundo donax.</title>
        <authorList>
            <person name="Barrero R.A."/>
            <person name="Guerrero F.D."/>
            <person name="Moolhuijzen P."/>
            <person name="Goolsby J.A."/>
            <person name="Tidwell J."/>
            <person name="Bellgard S.E."/>
            <person name="Bellgard M.I."/>
        </authorList>
    </citation>
    <scope>NUCLEOTIDE SEQUENCE</scope>
    <source>
        <tissue evidence="2">Shoot tissue taken approximately 20 cm above the soil surface</tissue>
    </source>
</reference>
<name>A0A0A8YP42_ARUDO</name>
<keyword evidence="1" id="KW-0732">Signal</keyword>
<proteinExistence type="predicted"/>
<reference evidence="2" key="1">
    <citation type="submission" date="2014-09" db="EMBL/GenBank/DDBJ databases">
        <authorList>
            <person name="Magalhaes I.L.F."/>
            <person name="Oliveira U."/>
            <person name="Santos F.R."/>
            <person name="Vidigal T.H.D.A."/>
            <person name="Brescovit A.D."/>
            <person name="Santos A.J."/>
        </authorList>
    </citation>
    <scope>NUCLEOTIDE SEQUENCE</scope>
    <source>
        <tissue evidence="2">Shoot tissue taken approximately 20 cm above the soil surface</tissue>
    </source>
</reference>
<dbReference type="EMBL" id="GBRH01270179">
    <property type="protein sequence ID" value="JAD27716.1"/>
    <property type="molecule type" value="Transcribed_RNA"/>
</dbReference>
<dbReference type="AlphaFoldDB" id="A0A0A8YP42"/>
<evidence type="ECO:0000313" key="2">
    <source>
        <dbReference type="EMBL" id="JAD27716.1"/>
    </source>
</evidence>
<organism evidence="2">
    <name type="scientific">Arundo donax</name>
    <name type="common">Giant reed</name>
    <name type="synonym">Donax arundinaceus</name>
    <dbReference type="NCBI Taxonomy" id="35708"/>
    <lineage>
        <taxon>Eukaryota</taxon>
        <taxon>Viridiplantae</taxon>
        <taxon>Streptophyta</taxon>
        <taxon>Embryophyta</taxon>
        <taxon>Tracheophyta</taxon>
        <taxon>Spermatophyta</taxon>
        <taxon>Magnoliopsida</taxon>
        <taxon>Liliopsida</taxon>
        <taxon>Poales</taxon>
        <taxon>Poaceae</taxon>
        <taxon>PACMAD clade</taxon>
        <taxon>Arundinoideae</taxon>
        <taxon>Arundineae</taxon>
        <taxon>Arundo</taxon>
    </lineage>
</organism>